<gene>
    <name evidence="1" type="ORF">F4821DRAFT_282049</name>
</gene>
<accession>A0ACC0CNS4</accession>
<keyword evidence="2" id="KW-1185">Reference proteome</keyword>
<protein>
    <submittedName>
        <fullName evidence="1">Uncharacterized protein</fullName>
    </submittedName>
</protein>
<name>A0ACC0CNS4_9PEZI</name>
<sequence>MESALDYVSSNTALLPVAHRELRTKMHFLSHRERQQIRSPVPIDVVLDGEDAIILAGKFHGVTVGTEFTCFELLGLDPITAYAVADVRCKARLKIPITGETTVYFSRWSSEKRLEVLVDPSFAGDFIMLLREALRERISSEIEIIKAQQGDEMLHSDTNSVVVRRRGPTGVDIIWPRAHQSREPLPGLKIEHLDLKEQVARSAAALAHIFRFFQLEDLKDAGALDGGSLFHISAWNLKERFDSGDTVKERFDSGDTVKETENKIQLWFTNTSAQNLYFMIIKFNAAFEVRTVYPLSGYPQTIEAGESTPYTFTVDLEKELDGKGPYRNVLRVVVFDKPDIPDIPCVDYLDEGRTITPGYKHNHTWWIDDMEIFIDPKSNSQGCITS</sequence>
<dbReference type="Proteomes" id="UP001497680">
    <property type="component" value="Unassembled WGS sequence"/>
</dbReference>
<comment type="caution">
    <text evidence="1">The sequence shown here is derived from an EMBL/GenBank/DDBJ whole genome shotgun (WGS) entry which is preliminary data.</text>
</comment>
<evidence type="ECO:0000313" key="1">
    <source>
        <dbReference type="EMBL" id="KAI6082112.1"/>
    </source>
</evidence>
<organism evidence="1 2">
    <name type="scientific">Hypoxylon rubiginosum</name>
    <dbReference type="NCBI Taxonomy" id="110542"/>
    <lineage>
        <taxon>Eukaryota</taxon>
        <taxon>Fungi</taxon>
        <taxon>Dikarya</taxon>
        <taxon>Ascomycota</taxon>
        <taxon>Pezizomycotina</taxon>
        <taxon>Sordariomycetes</taxon>
        <taxon>Xylariomycetidae</taxon>
        <taxon>Xylariales</taxon>
        <taxon>Hypoxylaceae</taxon>
        <taxon>Hypoxylon</taxon>
    </lineage>
</organism>
<proteinExistence type="predicted"/>
<dbReference type="EMBL" id="MU394378">
    <property type="protein sequence ID" value="KAI6082112.1"/>
    <property type="molecule type" value="Genomic_DNA"/>
</dbReference>
<evidence type="ECO:0000313" key="2">
    <source>
        <dbReference type="Proteomes" id="UP001497680"/>
    </source>
</evidence>
<reference evidence="1 2" key="1">
    <citation type="journal article" date="2022" name="New Phytol.">
        <title>Ecological generalism drives hyperdiversity of secondary metabolite gene clusters in xylarialean endophytes.</title>
        <authorList>
            <person name="Franco M.E.E."/>
            <person name="Wisecaver J.H."/>
            <person name="Arnold A.E."/>
            <person name="Ju Y.M."/>
            <person name="Slot J.C."/>
            <person name="Ahrendt S."/>
            <person name="Moore L.P."/>
            <person name="Eastman K.E."/>
            <person name="Scott K."/>
            <person name="Konkel Z."/>
            <person name="Mondo S.J."/>
            <person name="Kuo A."/>
            <person name="Hayes R.D."/>
            <person name="Haridas S."/>
            <person name="Andreopoulos B."/>
            <person name="Riley R."/>
            <person name="LaButti K."/>
            <person name="Pangilinan J."/>
            <person name="Lipzen A."/>
            <person name="Amirebrahimi M."/>
            <person name="Yan J."/>
            <person name="Adam C."/>
            <person name="Keymanesh K."/>
            <person name="Ng V."/>
            <person name="Louie K."/>
            <person name="Northen T."/>
            <person name="Drula E."/>
            <person name="Henrissat B."/>
            <person name="Hsieh H.M."/>
            <person name="Youens-Clark K."/>
            <person name="Lutzoni F."/>
            <person name="Miadlikowska J."/>
            <person name="Eastwood D.C."/>
            <person name="Hamelin R.C."/>
            <person name="Grigoriev I.V."/>
            <person name="U'Ren J.M."/>
        </authorList>
    </citation>
    <scope>NUCLEOTIDE SEQUENCE [LARGE SCALE GENOMIC DNA]</scope>
    <source>
        <strain evidence="1 2">ER1909</strain>
    </source>
</reference>